<feature type="region of interest" description="Disordered" evidence="1">
    <location>
        <begin position="179"/>
        <end position="204"/>
    </location>
</feature>
<feature type="compositionally biased region" description="Low complexity" evidence="1">
    <location>
        <begin position="81"/>
        <end position="94"/>
    </location>
</feature>
<feature type="compositionally biased region" description="Basic and acidic residues" evidence="1">
    <location>
        <begin position="105"/>
        <end position="114"/>
    </location>
</feature>
<dbReference type="Proteomes" id="UP001295684">
    <property type="component" value="Unassembled WGS sequence"/>
</dbReference>
<name>A0AAD1UDI4_EUPCR</name>
<gene>
    <name evidence="2" type="ORF">ECRASSUSDP1_LOCUS6577</name>
</gene>
<accession>A0AAD1UDI4</accession>
<feature type="region of interest" description="Disordered" evidence="1">
    <location>
        <begin position="38"/>
        <end position="135"/>
    </location>
</feature>
<feature type="compositionally biased region" description="Polar residues" evidence="1">
    <location>
        <begin position="48"/>
        <end position="64"/>
    </location>
</feature>
<comment type="caution">
    <text evidence="2">The sequence shown here is derived from an EMBL/GenBank/DDBJ whole genome shotgun (WGS) entry which is preliminary data.</text>
</comment>
<proteinExistence type="predicted"/>
<evidence type="ECO:0000313" key="3">
    <source>
        <dbReference type="Proteomes" id="UP001295684"/>
    </source>
</evidence>
<keyword evidence="3" id="KW-1185">Reference proteome</keyword>
<feature type="compositionally biased region" description="Polar residues" evidence="1">
    <location>
        <begin position="117"/>
        <end position="135"/>
    </location>
</feature>
<evidence type="ECO:0000313" key="2">
    <source>
        <dbReference type="EMBL" id="CAI2365227.1"/>
    </source>
</evidence>
<dbReference type="AlphaFoldDB" id="A0AAD1UDI4"/>
<organism evidence="2 3">
    <name type="scientific">Euplotes crassus</name>
    <dbReference type="NCBI Taxonomy" id="5936"/>
    <lineage>
        <taxon>Eukaryota</taxon>
        <taxon>Sar</taxon>
        <taxon>Alveolata</taxon>
        <taxon>Ciliophora</taxon>
        <taxon>Intramacronucleata</taxon>
        <taxon>Spirotrichea</taxon>
        <taxon>Hypotrichia</taxon>
        <taxon>Euplotida</taxon>
        <taxon>Euplotidae</taxon>
        <taxon>Moneuplotes</taxon>
    </lineage>
</organism>
<protein>
    <submittedName>
        <fullName evidence="2">Uncharacterized protein</fullName>
    </submittedName>
</protein>
<dbReference type="EMBL" id="CAMPGE010006384">
    <property type="protein sequence ID" value="CAI2365227.1"/>
    <property type="molecule type" value="Genomic_DNA"/>
</dbReference>
<evidence type="ECO:0000256" key="1">
    <source>
        <dbReference type="SAM" id="MobiDB-lite"/>
    </source>
</evidence>
<feature type="region of interest" description="Disordered" evidence="1">
    <location>
        <begin position="1"/>
        <end position="20"/>
    </location>
</feature>
<reference evidence="2" key="1">
    <citation type="submission" date="2023-07" db="EMBL/GenBank/DDBJ databases">
        <authorList>
            <consortium name="AG Swart"/>
            <person name="Singh M."/>
            <person name="Singh A."/>
            <person name="Seah K."/>
            <person name="Emmerich C."/>
        </authorList>
    </citation>
    <scope>NUCLEOTIDE SEQUENCE</scope>
    <source>
        <strain evidence="2">DP1</strain>
    </source>
</reference>
<sequence length="204" mass="22702">MDHKSQDEEDLASGKTSIKQKEIKHLPDVYIYSINSEEESLSDETKNRSQLNQNFSSLIPNPNLNLADIQIEEEKSFPYQSSDPSPSSISIPSPVSSPPPVPIEDPSKRLKLDEGETNSMQNNDKMKQLSFSGSTESTLRKCSSADILQTIVHTQDSLLKVQSLSIKSSFTYIDGQSKSHFSKGQLTSKDQSHSFSQLSFNSEN</sequence>